<dbReference type="FunFam" id="2.60.40.10:FF:001057">
    <property type="entry name" value="PKHD1 like 1"/>
    <property type="match status" value="1"/>
</dbReference>
<accession>A0A3Q2EAQ5</accession>
<keyword evidence="2" id="KW-1003">Cell membrane</keyword>
<name>A0A3Q2EAQ5_CYPVA</name>
<dbReference type="InterPro" id="IPR019316">
    <property type="entry name" value="G8_domain"/>
</dbReference>
<dbReference type="Pfam" id="PF24606">
    <property type="entry name" value="CEMIP_beta-hel"/>
    <property type="match status" value="2"/>
</dbReference>
<dbReference type="InterPro" id="IPR037524">
    <property type="entry name" value="PA14/GLEYA"/>
</dbReference>
<evidence type="ECO:0000313" key="8">
    <source>
        <dbReference type="Ensembl" id="ENSCVAP00000028744.1"/>
    </source>
</evidence>
<sequence length="3292" mass="359361">FAQERQFQLNPKDDQFGNQVTLVSDTLSVPCDVERDSTHANQILCYTRAMPQDQYVVHVSVDGVPIADANICNGNYKSYHCSFYRSYMGGMPCELLKPNSDEYNLQLDSESSDWGYMSCMMTGTYVHHNMSYILDGYYGSQPEKNLYWISSLSKLSMFQTFAVTGVSPSKGSIMGGTLLTIHGRFFDQTDEPARVLVGGRGLKMEVWSNKRPSSLDEIWSYNENTTGYWSQWIDSLPYSFPNEYDLFATRTRGFFVPAVSGNFNIYLHCDDRCDLYLSNSSRPEDKYYLELLQHEYGGLANLNIGLFHEESSFTEDQSDDAVNEVQNIVAKYEALDEKQPLPVSTSAEELEAALNNLWSIKPDTVEVSKQEDGQGSHYTITFNSDRDFEALDFEVLSSDTNISVSEVTKGQSNMATFTVSWAGVPTAPIAFNATESEAALEDLMKPDCPSEVLTTEGLNVKYFNDFEFCGFWSLKNAGHLFRESFTKESGEQYGPLPLDQHPTLCFAYKGPLRDELGLKFTYSDSSGQTQSENTRIPALLKSKDRWSYGCLDLLSALQTAFLGSRFSLQELYLYGDQPGADYYVDVVHIVPLRRRPPPFESSGRSIEAFSVTKLQTAPSQITYEITATPLDCAFGFPLMEIGFMQLKMSNRSEDAAEFVTGGTAISVTRPQSATPPLSGTFDVEIYGGRAELPVNISREDLKYALEGIPEMGQVEVQEVGSCRRPKWRVTWLNRPGAQPLMKLQVELYINGIPSNCSGNCSFQWSEEETPVVTGISDGLGTLLTITGTGFRLGNASIMVGNSWCAVQQVTVGGASAGTYPVSVNFPSLGDARYADDGVLYFTYQLIVASFSPQSGSVADQLLIIQGSNLGGQDNDSLVLVGEKECVAALWTETQISCRLPVMPPGVYRVDVQVGNRGFPQTVTVGGAPCQVTNSSQSELSCRLSPASTLPIGVALSVSVRVKNLGGALVAIAAEFSRRFVVLPVVESVSPAVGSTTGLTRLLISGSGFSEGSVAAAGVTCSIVMVNYTHILCDTAASQQRSGDVVFRSGLIQSSCRSDCSFQFSSSVTPTISSISPDSISGQTDVVVSGSGFGGIIDDVSVSIGATELEVMAVSGENVTARVHALPAGDHPVRVVVRSRGLASGQVTLSSRALAALHPAVGSVAGGTPLTLTGNGFAPGNTSVTVDGEPCRIQEESPGRLLCLTPPHGEEQVAVRIQVLGVDYPPLSFNYSAGHTPIISAISPPTPSGTVVTLTGSGFGSDSQLLSVTMDGAACEVLSVSDAQVRCTTGSNPGGGYPVVLHHRVKGHAQSEVRFTYQLTLSSVQPNQSFGGGALLSILGSGFDPINSTVLICDQECPVVRETSTSTKLYCQSPLNNAVNISEGFTYRSALTPVITEVAPRRGGTAGGTRLTISGSGFTSVNEVNVTIAGSPCDVQSSNSTHIVCVTNAQSRSQETKVRVSVGDRGVAKMLQDNADFFYIDVWSSRFTWGGQSPPEKGSFAVISEGQTILLDTSTPVLKMLLIQGTLVFDEADLELQAENILITDGGRLQIGQEGAPFQHKAIITLHGNLRSPELPVYGAKTLAVREGILDLHVPVPVPWTHLAQTATSGAITLTLMKAVTWKPGDEIVIASTGHHSQRENEVRTIASVSANGKTLTLTEPLTFTHLGVSVTLPDGTTFEGRAEVGLLTRNIVVRGSQNLEWSDEIEACPDGFDTEFATQTCFQGRFGEEMGSDQFGGCIMFHAPRPGENLAMGRLEYVEIFHAGQAFRLGRYPIHWHLMGDINYKSYVRGCAIHQTFNRAVTIHDTHRLLVEHNVIYDIMGGAFFIEDGIETENILQYNLAVFVKQSTSLLNDDVTPAAYWVTNPNNIIRHNAAAGGTHFGFWYRMHDHPDGPSYDPNICQKRVPLGEFSNNTVHSQGWFGLWIFQEFYPMKDGGCTSKTPEPAVFHSLTTWNCEKGAEWVNVGAVQFNRFVMVNNEKAGIEAKRIYRWAVSGFGEDGGATVSNSTIVAHVDELGLGPEYCTHRGVITPFDDGLSVLNTRFINFDRSNCSAIGVTSIVGTCTDRCGGWAVRFSGIQYWSSPNKAGFRWEHEVQLVDADGSLTNMNHKVVPMSSLLDPAHCSLSAEWSVGFPGAVCDHTVSFHRLAFNNPTPTSLKAKDVILTNSHTSVVPFLKKRMTHKFGWMALLPSGQTYNWFFNNADQITNITYDAKFYGFKQSDQFVIIRHNFTQSPDSFRIIDDRNGSSTPLSFSDNNNGDWFFNKTTNDLFYLIVLDADTPSLNKLTVIGVLEVPDTLNRTVVIDAVYILVQQGGRLLAGWEHEPFQGELQIRLRGNHNTPDWVLPNGPNQGSKVLVFGTLDLYGQPPNVYHTKLAATAAAGSMTLVLTQPVDWKQVGDQVAVSTTSYSASETEKHRISAVSADGLILTLSQPLSHTHVGTHSVSGTSFSYTLAADVGLLSRNIRIIGEEYPAMMAESFGARLLVGTFSKAQIRNVEFFRSGQEGWTDSYDPRYSVAFLNLGEVSGNDSYIQGCAFHDGFSPAVGVFGTSGLNVDDNVIHHTVGEIRVWGDRITLRRNLVMMSLWPGSYQDREEPFNFDWNAAIEVNQGTNVVLQHNIVAGYERVAYRIDGEPCPQNEAHGGLYGVYLNKDGLPGCSFIRGFFVWKTFDFAIYFQVTMDVVISNVTLVDNGMGIMPLIYGPPSLSHAYADKTVDVQNSLIVGSSPDFNCSETLSSDDFNVASSSSHRAPRPGGRSGICWPNFQSGHNTAPGKPHHLNMNYNAIKGLMRVTTTLVGFRDVCSGQKNVMFITNPLNEDLQHPVHVSAMRMVDSTEDAKVFIHRPDVSKANPADCVDMDCDAKKKTLLRDLDGSFLGAPGTVVPQSEYEWGGDPRRGLGDYRIPKVMLTFPNGSRIPVEQVAPHKVIRKNCTYMSSWQSYECFGLNYRMVVIESLDSDTETRRLSPVAVLGDGYVDLINPQDHGWCAGYTCQERVSLFHSIMATGHAFEVYFTSVSPQKLRLMMLNSDPAESVLVSVFYSNPQQLDVYVENRLVPPTNAVWNDDRTDYVLKEPTFRSNYFDQDYKLLKVLLRGSTPVEIRTSPLIVVAFNMPALTEDEFFGQNLIQNLATFLKVPPSMIRITKIIREDGGARRRKRSTGLTVEVQIKKPPLQQTGNNSTFALLRSIADDLGQAAVSGNLSQSIGYNVSSIGIIPPPPSSSDPTWSQFQGNCVSVGVTTLTVSASLKNGSGDPVGGLEGNTTILFSGCWANFSDLSILNSENLTMVFTLKDWGAQSRSFS</sequence>
<evidence type="ECO:0000256" key="3">
    <source>
        <dbReference type="ARBA" id="ARBA00022729"/>
    </source>
</evidence>
<dbReference type="Pfam" id="PF10162">
    <property type="entry name" value="G8"/>
    <property type="match status" value="2"/>
</dbReference>
<dbReference type="SMART" id="SM01225">
    <property type="entry name" value="G8"/>
    <property type="match status" value="2"/>
</dbReference>
<organism evidence="8 9">
    <name type="scientific">Cyprinodon variegatus</name>
    <name type="common">Sheepshead minnow</name>
    <dbReference type="NCBI Taxonomy" id="28743"/>
    <lineage>
        <taxon>Eukaryota</taxon>
        <taxon>Metazoa</taxon>
        <taxon>Chordata</taxon>
        <taxon>Craniata</taxon>
        <taxon>Vertebrata</taxon>
        <taxon>Euteleostomi</taxon>
        <taxon>Actinopterygii</taxon>
        <taxon>Neopterygii</taxon>
        <taxon>Teleostei</taxon>
        <taxon>Neoteleostei</taxon>
        <taxon>Acanthomorphata</taxon>
        <taxon>Ovalentaria</taxon>
        <taxon>Atherinomorphae</taxon>
        <taxon>Cyprinodontiformes</taxon>
        <taxon>Cyprinodontidae</taxon>
        <taxon>Cyprinodon</taxon>
    </lineage>
</organism>
<dbReference type="SMART" id="SM00429">
    <property type="entry name" value="IPT"/>
    <property type="match status" value="6"/>
</dbReference>
<feature type="domain" description="G8" evidence="6">
    <location>
        <begin position="2248"/>
        <end position="2373"/>
    </location>
</feature>
<dbReference type="InterPro" id="IPR012334">
    <property type="entry name" value="Pectin_lyas_fold"/>
</dbReference>
<dbReference type="PROSITE" id="PS51820">
    <property type="entry name" value="PA14"/>
    <property type="match status" value="1"/>
</dbReference>
<keyword evidence="3" id="KW-0732">Signal</keyword>
<dbReference type="PANTHER" id="PTHR46769">
    <property type="entry name" value="POLYCYSTIC KIDNEY AND HEPATIC DISEASE 1 (AUTOSOMAL RECESSIVE)-LIKE 1"/>
    <property type="match status" value="1"/>
</dbReference>
<dbReference type="PROSITE" id="PS51484">
    <property type="entry name" value="G8"/>
    <property type="match status" value="2"/>
</dbReference>
<dbReference type="Pfam" id="PF01833">
    <property type="entry name" value="TIG"/>
    <property type="match status" value="8"/>
</dbReference>
<dbReference type="InterPro" id="IPR055401">
    <property type="entry name" value="CEMIP_beta-hel_dom"/>
</dbReference>
<dbReference type="InterPro" id="IPR011050">
    <property type="entry name" value="Pectin_lyase_fold/virulence"/>
</dbReference>
<dbReference type="Gene3D" id="2.60.40.10">
    <property type="entry name" value="Immunoglobulins"/>
    <property type="match status" value="8"/>
</dbReference>
<keyword evidence="5" id="KW-0325">Glycoprotein</keyword>
<comment type="subcellular location">
    <subcellularLocation>
        <location evidence="1">Cell membrane</location>
    </subcellularLocation>
</comment>
<keyword evidence="2" id="KW-0472">Membrane</keyword>
<dbReference type="GeneTree" id="ENSGT00940000157594"/>
<keyword evidence="9" id="KW-1185">Reference proteome</keyword>
<dbReference type="InterPro" id="IPR014756">
    <property type="entry name" value="Ig_E-set"/>
</dbReference>
<dbReference type="InterPro" id="IPR013783">
    <property type="entry name" value="Ig-like_fold"/>
</dbReference>
<reference evidence="8" key="1">
    <citation type="submission" date="2025-08" db="UniProtKB">
        <authorList>
            <consortium name="Ensembl"/>
        </authorList>
    </citation>
    <scope>IDENTIFICATION</scope>
</reference>
<evidence type="ECO:0000256" key="1">
    <source>
        <dbReference type="ARBA" id="ARBA00004236"/>
    </source>
</evidence>
<dbReference type="Proteomes" id="UP000265020">
    <property type="component" value="Unassembled WGS sequence"/>
</dbReference>
<dbReference type="GO" id="GO:0007399">
    <property type="term" value="P:nervous system development"/>
    <property type="evidence" value="ECO:0007669"/>
    <property type="project" value="UniProtKB-ARBA"/>
</dbReference>
<feature type="domain" description="G8" evidence="6">
    <location>
        <begin position="1486"/>
        <end position="1604"/>
    </location>
</feature>
<dbReference type="FunFam" id="2.60.40.10:FF:000616">
    <property type="entry name" value="PKHD1 like 1"/>
    <property type="match status" value="1"/>
</dbReference>
<evidence type="ECO:0000313" key="9">
    <source>
        <dbReference type="Proteomes" id="UP000265020"/>
    </source>
</evidence>
<dbReference type="Ensembl" id="ENSCVAT00000021046.1">
    <property type="protein sequence ID" value="ENSCVAP00000028744.1"/>
    <property type="gene ID" value="ENSCVAG00000016442.1"/>
</dbReference>
<dbReference type="SUPFAM" id="SSF81296">
    <property type="entry name" value="E set domains"/>
    <property type="match status" value="8"/>
</dbReference>
<dbReference type="InterPro" id="IPR052387">
    <property type="entry name" value="Fibrocystin"/>
</dbReference>
<keyword evidence="4" id="KW-0677">Repeat</keyword>
<dbReference type="OMA" id="MEAVTWK"/>
<protein>
    <submittedName>
        <fullName evidence="8">PKHD1 like 1, tandem duplicate 2</fullName>
    </submittedName>
</protein>
<dbReference type="STRING" id="28743.ENSCVAP00000028744"/>
<proteinExistence type="predicted"/>
<evidence type="ECO:0000259" key="6">
    <source>
        <dbReference type="PROSITE" id="PS51484"/>
    </source>
</evidence>
<dbReference type="FunFam" id="2.160.20.10:FF:000070">
    <property type="entry name" value="PKHD1 like 1"/>
    <property type="match status" value="1"/>
</dbReference>
<feature type="domain" description="PA14" evidence="7">
    <location>
        <begin position="197"/>
        <end position="345"/>
    </location>
</feature>
<dbReference type="CDD" id="cd00603">
    <property type="entry name" value="IPT_PCSR"/>
    <property type="match status" value="7"/>
</dbReference>
<evidence type="ECO:0000256" key="4">
    <source>
        <dbReference type="ARBA" id="ARBA00022737"/>
    </source>
</evidence>
<dbReference type="InterPro" id="IPR002909">
    <property type="entry name" value="IPT_dom"/>
</dbReference>
<reference evidence="8" key="2">
    <citation type="submission" date="2025-09" db="UniProtKB">
        <authorList>
            <consortium name="Ensembl"/>
        </authorList>
    </citation>
    <scope>IDENTIFICATION</scope>
</reference>
<dbReference type="Gene3D" id="2.160.20.10">
    <property type="entry name" value="Single-stranded right-handed beta-helix, Pectin lyase-like"/>
    <property type="match status" value="1"/>
</dbReference>
<evidence type="ECO:0000259" key="7">
    <source>
        <dbReference type="PROSITE" id="PS51820"/>
    </source>
</evidence>
<dbReference type="PANTHER" id="PTHR46769:SF2">
    <property type="entry name" value="FIBROCYSTIN-L ISOFORM 2 PRECURSOR-RELATED"/>
    <property type="match status" value="1"/>
</dbReference>
<evidence type="ECO:0000256" key="2">
    <source>
        <dbReference type="ARBA" id="ARBA00022475"/>
    </source>
</evidence>
<dbReference type="GO" id="GO:0005886">
    <property type="term" value="C:plasma membrane"/>
    <property type="evidence" value="ECO:0007669"/>
    <property type="project" value="UniProtKB-SubCell"/>
</dbReference>
<dbReference type="SUPFAM" id="SSF51126">
    <property type="entry name" value="Pectin lyase-like"/>
    <property type="match status" value="1"/>
</dbReference>
<evidence type="ECO:0000256" key="5">
    <source>
        <dbReference type="ARBA" id="ARBA00023180"/>
    </source>
</evidence>